<evidence type="ECO:0000256" key="1">
    <source>
        <dbReference type="SAM" id="MobiDB-lite"/>
    </source>
</evidence>
<keyword evidence="2" id="KW-0808">Transferase</keyword>
<evidence type="ECO:0000313" key="2">
    <source>
        <dbReference type="EMBL" id="EOA96969.1"/>
    </source>
</evidence>
<feature type="compositionally biased region" description="Polar residues" evidence="1">
    <location>
        <begin position="53"/>
        <end position="66"/>
    </location>
</feature>
<name>R0L6F4_ANAPL</name>
<dbReference type="EMBL" id="KB743821">
    <property type="protein sequence ID" value="EOA96969.1"/>
    <property type="molecule type" value="Genomic_DNA"/>
</dbReference>
<feature type="compositionally biased region" description="Polar residues" evidence="1">
    <location>
        <begin position="18"/>
        <end position="34"/>
    </location>
</feature>
<gene>
    <name evidence="2" type="ORF">Anapl_14621</name>
</gene>
<protein>
    <submittedName>
        <fullName evidence="2">Putative Ser/Thr protein kinase KinX</fullName>
    </submittedName>
</protein>
<organism evidence="2 3">
    <name type="scientific">Anas platyrhynchos</name>
    <name type="common">Mallard</name>
    <name type="synonym">Anas boschas</name>
    <dbReference type="NCBI Taxonomy" id="8839"/>
    <lineage>
        <taxon>Eukaryota</taxon>
        <taxon>Metazoa</taxon>
        <taxon>Chordata</taxon>
        <taxon>Craniata</taxon>
        <taxon>Vertebrata</taxon>
        <taxon>Euteleostomi</taxon>
        <taxon>Archelosauria</taxon>
        <taxon>Archosauria</taxon>
        <taxon>Dinosauria</taxon>
        <taxon>Saurischia</taxon>
        <taxon>Theropoda</taxon>
        <taxon>Coelurosauria</taxon>
        <taxon>Aves</taxon>
        <taxon>Neognathae</taxon>
        <taxon>Galloanserae</taxon>
        <taxon>Anseriformes</taxon>
        <taxon>Anatidae</taxon>
        <taxon>Anatinae</taxon>
        <taxon>Anas</taxon>
    </lineage>
</organism>
<keyword evidence="3" id="KW-1185">Reference proteome</keyword>
<proteinExistence type="predicted"/>
<dbReference type="Proteomes" id="UP000296049">
    <property type="component" value="Unassembled WGS sequence"/>
</dbReference>
<keyword evidence="2" id="KW-0418">Kinase</keyword>
<accession>R0L6F4</accession>
<evidence type="ECO:0000313" key="3">
    <source>
        <dbReference type="Proteomes" id="UP000296049"/>
    </source>
</evidence>
<dbReference type="GO" id="GO:0016301">
    <property type="term" value="F:kinase activity"/>
    <property type="evidence" value="ECO:0007669"/>
    <property type="project" value="UniProtKB-KW"/>
</dbReference>
<feature type="region of interest" description="Disordered" evidence="1">
    <location>
        <begin position="53"/>
        <end position="165"/>
    </location>
</feature>
<dbReference type="AlphaFoldDB" id="R0L6F4"/>
<sequence>MASAHGNSRMQSAALKPSGSSARPQHPANQTRMTNGYYGKTAMASVHMTSRTQSAALQAAVTNTGPQRVAWTKKGMRPWPYNHPAKNQGQRHVRLPANREEPMEVDPPQDDQEPMEVDSPQGDEEPMEVDPPQDDQEPMEVDPPHGDEEPMEVDPPQDDREPMEGFGNTCNIGLGTSKSVFGHLVCIRMGRALGAASWLGLSAARTLLEGDHGVLIPSPFSPAALTASDGAQIRQANFIQPRENFSHGQAGQVPQGDFNLSLSKCYRSCTCDELARCKGWSREVNKRCGISAGRCYHTHAAATCPYRCHTLHVLYNECSLPGNPSLLPLLEGSLSS</sequence>
<feature type="compositionally biased region" description="Polar residues" evidence="1">
    <location>
        <begin position="1"/>
        <end position="11"/>
    </location>
</feature>
<reference evidence="3" key="1">
    <citation type="journal article" date="2013" name="Nat. Genet.">
        <title>The duck genome and transcriptome provide insight into an avian influenza virus reservoir species.</title>
        <authorList>
            <person name="Huang Y."/>
            <person name="Li Y."/>
            <person name="Burt D.W."/>
            <person name="Chen H."/>
            <person name="Zhang Y."/>
            <person name="Qian W."/>
            <person name="Kim H."/>
            <person name="Gan S."/>
            <person name="Zhao Y."/>
            <person name="Li J."/>
            <person name="Yi K."/>
            <person name="Feng H."/>
            <person name="Zhu P."/>
            <person name="Li B."/>
            <person name="Liu Q."/>
            <person name="Fairley S."/>
            <person name="Magor K.E."/>
            <person name="Du Z."/>
            <person name="Hu X."/>
            <person name="Goodman L."/>
            <person name="Tafer H."/>
            <person name="Vignal A."/>
            <person name="Lee T."/>
            <person name="Kim K.W."/>
            <person name="Sheng Z."/>
            <person name="An Y."/>
            <person name="Searle S."/>
            <person name="Herrero J."/>
            <person name="Groenen M.A."/>
            <person name="Crooijmans R.P."/>
            <person name="Faraut T."/>
            <person name="Cai Q."/>
            <person name="Webster R.G."/>
            <person name="Aldridge J.R."/>
            <person name="Warren W.C."/>
            <person name="Bartschat S."/>
            <person name="Kehr S."/>
            <person name="Marz M."/>
            <person name="Stadler P.F."/>
            <person name="Smith J."/>
            <person name="Kraus R.H."/>
            <person name="Zhao Y."/>
            <person name="Ren L."/>
            <person name="Fei J."/>
            <person name="Morisson M."/>
            <person name="Kaiser P."/>
            <person name="Griffin D.K."/>
            <person name="Rao M."/>
            <person name="Pitel F."/>
            <person name="Wang J."/>
            <person name="Li N."/>
        </authorList>
    </citation>
    <scope>NUCLEOTIDE SEQUENCE [LARGE SCALE GENOMIC DNA]</scope>
</reference>
<feature type="compositionally biased region" description="Acidic residues" evidence="1">
    <location>
        <begin position="103"/>
        <end position="140"/>
    </location>
</feature>
<feature type="region of interest" description="Disordered" evidence="1">
    <location>
        <begin position="1"/>
        <end position="36"/>
    </location>
</feature>